<feature type="compositionally biased region" description="Low complexity" evidence="1">
    <location>
        <begin position="15"/>
        <end position="26"/>
    </location>
</feature>
<protein>
    <recommendedName>
        <fullName evidence="4">Septum formation inhibitor Maf</fullName>
    </recommendedName>
</protein>
<accession>A0ABV2K1H5</accession>
<proteinExistence type="predicted"/>
<evidence type="ECO:0008006" key="4">
    <source>
        <dbReference type="Google" id="ProtNLM"/>
    </source>
</evidence>
<comment type="caution">
    <text evidence="2">The sequence shown here is derived from an EMBL/GenBank/DDBJ whole genome shotgun (WGS) entry which is preliminary data.</text>
</comment>
<dbReference type="RefSeq" id="WP_354015273.1">
    <property type="nucleotide sequence ID" value="NZ_JBEPMU010000005.1"/>
</dbReference>
<feature type="compositionally biased region" description="Pro residues" evidence="1">
    <location>
        <begin position="1"/>
        <end position="14"/>
    </location>
</feature>
<evidence type="ECO:0000313" key="3">
    <source>
        <dbReference type="Proteomes" id="UP001549184"/>
    </source>
</evidence>
<evidence type="ECO:0000313" key="2">
    <source>
        <dbReference type="EMBL" id="MET3653903.1"/>
    </source>
</evidence>
<keyword evidence="3" id="KW-1185">Reference proteome</keyword>
<feature type="region of interest" description="Disordered" evidence="1">
    <location>
        <begin position="1"/>
        <end position="26"/>
    </location>
</feature>
<reference evidence="2 3" key="1">
    <citation type="submission" date="2024-06" db="EMBL/GenBank/DDBJ databases">
        <title>Sorghum-associated microbial communities from plants grown in Nebraska, USA.</title>
        <authorList>
            <person name="Schachtman D."/>
        </authorList>
    </citation>
    <scope>NUCLEOTIDE SEQUENCE [LARGE SCALE GENOMIC DNA]</scope>
    <source>
        <strain evidence="2 3">1073</strain>
    </source>
</reference>
<gene>
    <name evidence="2" type="ORF">ABIC75_003640</name>
</gene>
<dbReference type="EMBL" id="JBEPMU010000005">
    <property type="protein sequence ID" value="MET3653903.1"/>
    <property type="molecule type" value="Genomic_DNA"/>
</dbReference>
<organism evidence="2 3">
    <name type="scientific">Dyella japonica</name>
    <dbReference type="NCBI Taxonomy" id="231455"/>
    <lineage>
        <taxon>Bacteria</taxon>
        <taxon>Pseudomonadati</taxon>
        <taxon>Pseudomonadota</taxon>
        <taxon>Gammaproteobacteria</taxon>
        <taxon>Lysobacterales</taxon>
        <taxon>Rhodanobacteraceae</taxon>
        <taxon>Dyella</taxon>
    </lineage>
</organism>
<sequence>MVAPPSPVAEPAPLPAQATTTPTPEKAAPVQTAKLSLATPDNHATTADGLDNALSGRHLSGSLRVDGFDVPLPPGDWLELANMHFKQSTSAGELLMLGRVKNRRLMGYVRITAGRSTSDPAAGFRASPGCDRQNENTNVFVSEALEPFGHQACWLMDHSFLAPLQAWADRANKLPALERAAAGDLAAKGVSYPQEMISVRFTRAETWGLLEVRYVFNPEEDHIASSNVATYADSDWQPRTISRYPDKVAYVDKLRHWGDDFWPRFKAAFDAGQPAPSR</sequence>
<evidence type="ECO:0000256" key="1">
    <source>
        <dbReference type="SAM" id="MobiDB-lite"/>
    </source>
</evidence>
<dbReference type="Proteomes" id="UP001549184">
    <property type="component" value="Unassembled WGS sequence"/>
</dbReference>
<name>A0ABV2K1H5_9GAMM</name>